<keyword evidence="2" id="KW-0238">DNA-binding</keyword>
<gene>
    <name evidence="6" type="ordered locus">bgla_1p1460</name>
</gene>
<dbReference type="CDD" id="cd06170">
    <property type="entry name" value="LuxR_C_like"/>
    <property type="match status" value="1"/>
</dbReference>
<dbReference type="InterPro" id="IPR058245">
    <property type="entry name" value="NreC/VraR/RcsB-like_REC"/>
</dbReference>
<evidence type="ECO:0000259" key="4">
    <source>
        <dbReference type="PROSITE" id="PS50043"/>
    </source>
</evidence>
<dbReference type="InterPro" id="IPR039420">
    <property type="entry name" value="WalR-like"/>
</dbReference>
<dbReference type="Gene3D" id="3.40.50.2300">
    <property type="match status" value="1"/>
</dbReference>
<evidence type="ECO:0000259" key="5">
    <source>
        <dbReference type="PROSITE" id="PS50110"/>
    </source>
</evidence>
<dbReference type="HOGENOM" id="CLU_000445_90_1_4"/>
<dbReference type="SMART" id="SM00421">
    <property type="entry name" value="HTH_LUXR"/>
    <property type="match status" value="1"/>
</dbReference>
<dbReference type="KEGG" id="bgd:bgla_1p1460"/>
<dbReference type="InterPro" id="IPR016032">
    <property type="entry name" value="Sig_transdc_resp-reg_C-effctor"/>
</dbReference>
<evidence type="ECO:0000256" key="3">
    <source>
        <dbReference type="PROSITE-ProRule" id="PRU00169"/>
    </source>
</evidence>
<proteinExistence type="predicted"/>
<dbReference type="Pfam" id="PF00072">
    <property type="entry name" value="Response_reg"/>
    <property type="match status" value="1"/>
</dbReference>
<comment type="caution">
    <text evidence="3">Lacks conserved residue(s) required for the propagation of feature annotation.</text>
</comment>
<dbReference type="PANTHER" id="PTHR43214">
    <property type="entry name" value="TWO-COMPONENT RESPONSE REGULATOR"/>
    <property type="match status" value="1"/>
</dbReference>
<dbReference type="GO" id="GO:0003677">
    <property type="term" value="F:DNA binding"/>
    <property type="evidence" value="ECO:0007669"/>
    <property type="project" value="UniProtKB-KW"/>
</dbReference>
<protein>
    <submittedName>
        <fullName evidence="6">Two component LuxR family transcriptional regulator</fullName>
    </submittedName>
</protein>
<dbReference type="RefSeq" id="WP_013699918.1">
    <property type="nucleotide sequence ID" value="NC_015382.1"/>
</dbReference>
<dbReference type="PROSITE" id="PS00622">
    <property type="entry name" value="HTH_LUXR_1"/>
    <property type="match status" value="1"/>
</dbReference>
<name>F2LRP6_BURGS</name>
<dbReference type="InterPro" id="IPR001789">
    <property type="entry name" value="Sig_transdc_resp-reg_receiver"/>
</dbReference>
<evidence type="ECO:0000256" key="1">
    <source>
        <dbReference type="ARBA" id="ARBA00022553"/>
    </source>
</evidence>
<evidence type="ECO:0000313" key="7">
    <source>
        <dbReference type="Proteomes" id="UP000008316"/>
    </source>
</evidence>
<geneLocation type="plasmid" evidence="6 7">
    <name>bgla_1p</name>
</geneLocation>
<dbReference type="GO" id="GO:0000160">
    <property type="term" value="P:phosphorelay signal transduction system"/>
    <property type="evidence" value="ECO:0007669"/>
    <property type="project" value="InterPro"/>
</dbReference>
<evidence type="ECO:0000313" key="6">
    <source>
        <dbReference type="EMBL" id="AEA65540.1"/>
    </source>
</evidence>
<dbReference type="Pfam" id="PF00196">
    <property type="entry name" value="GerE"/>
    <property type="match status" value="1"/>
</dbReference>
<sequence length="250" mass="27834">MKLIDRENFVDEVCGAYLASDEVVNFSMKKINIVIADPYPMIVQGIRHVLKSVEHMHVIADTNSLSGVVSFLANYRVDVLVCGYSFGDDAIPDGIRMVERIRRNYPHVKIVLLTEVKDRLFVRLAMQKGVSALITKSSDDSLYLPKIVERVIRDKKYLDTGIAGEILCDSIDGGSYRRGSAVTLSPRELDVVRLFEKGMAVGKIAVKLNRSRKTISTQKSSAMKKLGVKTDVELVDSVRNMLLRNSIGDG</sequence>
<dbReference type="InterPro" id="IPR000792">
    <property type="entry name" value="Tscrpt_reg_LuxR_C"/>
</dbReference>
<feature type="domain" description="HTH luxR-type" evidence="4">
    <location>
        <begin position="177"/>
        <end position="242"/>
    </location>
</feature>
<dbReference type="InterPro" id="IPR036388">
    <property type="entry name" value="WH-like_DNA-bd_sf"/>
</dbReference>
<dbReference type="PRINTS" id="PR00038">
    <property type="entry name" value="HTHLUXR"/>
</dbReference>
<dbReference type="Proteomes" id="UP000008316">
    <property type="component" value="Plasmid bgla_1p"/>
</dbReference>
<dbReference type="AlphaFoldDB" id="F2LRP6"/>
<dbReference type="PANTHER" id="PTHR43214:SF17">
    <property type="entry name" value="TRANSCRIPTIONAL REGULATORY PROTEIN RCSB"/>
    <property type="match status" value="1"/>
</dbReference>
<dbReference type="GO" id="GO:0006355">
    <property type="term" value="P:regulation of DNA-templated transcription"/>
    <property type="evidence" value="ECO:0007669"/>
    <property type="project" value="InterPro"/>
</dbReference>
<keyword evidence="1" id="KW-0597">Phosphoprotein</keyword>
<feature type="domain" description="Response regulatory" evidence="5">
    <location>
        <begin position="32"/>
        <end position="151"/>
    </location>
</feature>
<keyword evidence="7" id="KW-1185">Reference proteome</keyword>
<dbReference type="PROSITE" id="PS50043">
    <property type="entry name" value="HTH_LUXR_2"/>
    <property type="match status" value="1"/>
</dbReference>
<keyword evidence="6" id="KW-0614">Plasmid</keyword>
<dbReference type="PROSITE" id="PS50110">
    <property type="entry name" value="RESPONSE_REGULATORY"/>
    <property type="match status" value="1"/>
</dbReference>
<organism evidence="6 7">
    <name type="scientific">Burkholderia gladioli (strain BSR3)</name>
    <dbReference type="NCBI Taxonomy" id="999541"/>
    <lineage>
        <taxon>Bacteria</taxon>
        <taxon>Pseudomonadati</taxon>
        <taxon>Pseudomonadota</taxon>
        <taxon>Betaproteobacteria</taxon>
        <taxon>Burkholderiales</taxon>
        <taxon>Burkholderiaceae</taxon>
        <taxon>Burkholderia</taxon>
    </lineage>
</organism>
<dbReference type="Gene3D" id="1.10.10.10">
    <property type="entry name" value="Winged helix-like DNA-binding domain superfamily/Winged helix DNA-binding domain"/>
    <property type="match status" value="1"/>
</dbReference>
<dbReference type="SUPFAM" id="SSF52172">
    <property type="entry name" value="CheY-like"/>
    <property type="match status" value="1"/>
</dbReference>
<reference evidence="6 7" key="1">
    <citation type="journal article" date="2011" name="J. Bacteriol.">
        <title>Complete genome sequence of Burkholderia gladioli BSR3.</title>
        <authorList>
            <person name="Seo Y.S."/>
            <person name="Lim J."/>
            <person name="Choi B.S."/>
            <person name="Kim H."/>
            <person name="Goo E."/>
            <person name="Lee B."/>
            <person name="Lim J.S."/>
            <person name="Choi I.Y."/>
            <person name="Moon J.S."/>
            <person name="Kim J."/>
            <person name="Hwang I."/>
        </authorList>
    </citation>
    <scope>NUCLEOTIDE SEQUENCE [LARGE SCALE GENOMIC DNA]</scope>
    <source>
        <strain evidence="7">BSR3</strain>
    </source>
</reference>
<accession>F2LRP6</accession>
<dbReference type="SUPFAM" id="SSF46894">
    <property type="entry name" value="C-terminal effector domain of the bipartite response regulators"/>
    <property type="match status" value="1"/>
</dbReference>
<dbReference type="CDD" id="cd17535">
    <property type="entry name" value="REC_NarL-like"/>
    <property type="match status" value="1"/>
</dbReference>
<dbReference type="InterPro" id="IPR011006">
    <property type="entry name" value="CheY-like_superfamily"/>
</dbReference>
<evidence type="ECO:0000256" key="2">
    <source>
        <dbReference type="ARBA" id="ARBA00023125"/>
    </source>
</evidence>
<dbReference type="EMBL" id="CP002601">
    <property type="protein sequence ID" value="AEA65540.1"/>
    <property type="molecule type" value="Genomic_DNA"/>
</dbReference>